<dbReference type="EMBL" id="JAMZFT010000002">
    <property type="protein sequence ID" value="MCP1336398.1"/>
    <property type="molecule type" value="Genomic_DNA"/>
</dbReference>
<dbReference type="PANTHER" id="PTHR34039:SF1">
    <property type="entry name" value="UPF0102 PROTEIN YRAN"/>
    <property type="match status" value="1"/>
</dbReference>
<reference evidence="2" key="1">
    <citation type="submission" date="2022-06" db="EMBL/GenBank/DDBJ databases">
        <title>Isolation and Genomics of Futiania mangrovii gen. nov., sp. nov., a Rare and Metabolically-versatile member in the Class Alphaproteobacteria.</title>
        <authorList>
            <person name="Liu L."/>
            <person name="Huang W.-C."/>
            <person name="Pan J."/>
            <person name="Li J."/>
            <person name="Huang Y."/>
            <person name="Du H."/>
            <person name="Liu Y."/>
            <person name="Li M."/>
        </authorList>
    </citation>
    <scope>NUCLEOTIDE SEQUENCE</scope>
    <source>
        <strain evidence="2">FT118</strain>
    </source>
</reference>
<dbReference type="AlphaFoldDB" id="A0A9J6PDH3"/>
<dbReference type="Proteomes" id="UP001055804">
    <property type="component" value="Unassembled WGS sequence"/>
</dbReference>
<keyword evidence="3" id="KW-1185">Reference proteome</keyword>
<gene>
    <name evidence="2" type="ORF">NJQ99_08275</name>
</gene>
<dbReference type="InterPro" id="IPR011856">
    <property type="entry name" value="tRNA_endonuc-like_dom_sf"/>
</dbReference>
<organism evidence="2 3">
    <name type="scientific">Futiania mangrovi</name>
    <dbReference type="NCBI Taxonomy" id="2959716"/>
    <lineage>
        <taxon>Bacteria</taxon>
        <taxon>Pseudomonadati</taxon>
        <taxon>Pseudomonadota</taxon>
        <taxon>Alphaproteobacteria</taxon>
        <taxon>Futianiales</taxon>
        <taxon>Futianiaceae</taxon>
        <taxon>Futiania</taxon>
    </lineage>
</organism>
<dbReference type="InterPro" id="IPR003509">
    <property type="entry name" value="UPF0102_YraN-like"/>
</dbReference>
<comment type="similarity">
    <text evidence="1">Belongs to the UPF0102 family.</text>
</comment>
<dbReference type="PANTHER" id="PTHR34039">
    <property type="entry name" value="UPF0102 PROTEIN YRAN"/>
    <property type="match status" value="1"/>
</dbReference>
<evidence type="ECO:0000313" key="3">
    <source>
        <dbReference type="Proteomes" id="UP001055804"/>
    </source>
</evidence>
<sequence>MLAAWLLRLKGFRVLARRVRTSVGEIDLVAMRGNLVLVVEVKRRPTHAEALAAVTPRQRHRLARAAASLIARDARLAGADMRFDVVSVDKWMRVRHLSDAWRE</sequence>
<name>A0A9J6PDH3_9PROT</name>
<dbReference type="InterPro" id="IPR011335">
    <property type="entry name" value="Restrct_endonuc-II-like"/>
</dbReference>
<accession>A0A9J6PDH3</accession>
<proteinExistence type="inferred from homology"/>
<dbReference type="Pfam" id="PF02021">
    <property type="entry name" value="UPF0102"/>
    <property type="match status" value="1"/>
</dbReference>
<evidence type="ECO:0000313" key="2">
    <source>
        <dbReference type="EMBL" id="MCP1336398.1"/>
    </source>
</evidence>
<comment type="caution">
    <text evidence="2">The sequence shown here is derived from an EMBL/GenBank/DDBJ whole genome shotgun (WGS) entry which is preliminary data.</text>
</comment>
<dbReference type="SUPFAM" id="SSF52980">
    <property type="entry name" value="Restriction endonuclease-like"/>
    <property type="match status" value="1"/>
</dbReference>
<protein>
    <submittedName>
        <fullName evidence="2">YraN family protein</fullName>
    </submittedName>
</protein>
<evidence type="ECO:0000256" key="1">
    <source>
        <dbReference type="ARBA" id="ARBA00006738"/>
    </source>
</evidence>
<dbReference type="GO" id="GO:0003676">
    <property type="term" value="F:nucleic acid binding"/>
    <property type="evidence" value="ECO:0007669"/>
    <property type="project" value="InterPro"/>
</dbReference>
<dbReference type="Gene3D" id="3.40.1350.10">
    <property type="match status" value="1"/>
</dbReference>